<keyword evidence="1" id="KW-1133">Transmembrane helix</keyword>
<accession>A0A8J8C3R9</accession>
<dbReference type="InterPro" id="IPR055690">
    <property type="entry name" value="DUF7266"/>
</dbReference>
<evidence type="ECO:0000313" key="3">
    <source>
        <dbReference type="Proteomes" id="UP000766550"/>
    </source>
</evidence>
<keyword evidence="1" id="KW-0812">Transmembrane</keyword>
<keyword evidence="3" id="KW-1185">Reference proteome</keyword>
<gene>
    <name evidence="2" type="ORF">KTS45_10425</name>
</gene>
<dbReference type="OrthoDB" id="226715at2157"/>
<dbReference type="RefSeq" id="WP_162319169.1">
    <property type="nucleotide sequence ID" value="NZ_JAHQXF010000002.1"/>
</dbReference>
<reference evidence="2 3" key="1">
    <citation type="submission" date="2021-06" db="EMBL/GenBank/DDBJ databases">
        <title>New haloarchaea isolates fom saline soil.</title>
        <authorList>
            <person name="Duran-Viseras A."/>
            <person name="Sanchez-Porro C.S."/>
            <person name="Ventosa A."/>
        </authorList>
    </citation>
    <scope>NUCLEOTIDE SEQUENCE [LARGE SCALE GENOMIC DNA]</scope>
    <source>
        <strain evidence="2 3">JCM 183640</strain>
    </source>
</reference>
<dbReference type="AlphaFoldDB" id="A0A8J8C3R9"/>
<name>A0A8J8C3R9_9EURY</name>
<comment type="caution">
    <text evidence="2">The sequence shown here is derived from an EMBL/GenBank/DDBJ whole genome shotgun (WGS) entry which is preliminary data.</text>
</comment>
<dbReference type="EMBL" id="JAHQXF010000002">
    <property type="protein sequence ID" value="MBV0924612.1"/>
    <property type="molecule type" value="Genomic_DNA"/>
</dbReference>
<evidence type="ECO:0000256" key="1">
    <source>
        <dbReference type="SAM" id="Phobius"/>
    </source>
</evidence>
<proteinExistence type="predicted"/>
<evidence type="ECO:0000313" key="2">
    <source>
        <dbReference type="EMBL" id="MBV0924612.1"/>
    </source>
</evidence>
<dbReference type="Proteomes" id="UP000766550">
    <property type="component" value="Unassembled WGS sequence"/>
</dbReference>
<dbReference type="Pfam" id="PF23928">
    <property type="entry name" value="DUF7266"/>
    <property type="match status" value="1"/>
</dbReference>
<keyword evidence="1" id="KW-0472">Membrane</keyword>
<organism evidence="2 3">
    <name type="scientific">Haloarcula limicola</name>
    <dbReference type="NCBI Taxonomy" id="1429915"/>
    <lineage>
        <taxon>Archaea</taxon>
        <taxon>Methanobacteriati</taxon>
        <taxon>Methanobacteriota</taxon>
        <taxon>Stenosarchaea group</taxon>
        <taxon>Halobacteria</taxon>
        <taxon>Halobacteriales</taxon>
        <taxon>Haloarculaceae</taxon>
        <taxon>Haloarcula</taxon>
    </lineage>
</organism>
<evidence type="ECO:0008006" key="4">
    <source>
        <dbReference type="Google" id="ProtNLM"/>
    </source>
</evidence>
<feature type="transmembrane region" description="Helical" evidence="1">
    <location>
        <begin position="12"/>
        <end position="35"/>
    </location>
</feature>
<protein>
    <recommendedName>
        <fullName evidence="4">Secreted glycoprotein</fullName>
    </recommendedName>
</protein>
<sequence length="147" mass="15579">MSDTRAVSTALSYTLTMAIAAILVSGLLIAGGDYVDDRREQVIRNELTVIGQQVVSDLHRTDRLVVAGSGSVTASVEQPFPERVAGSTYRIELDPGGPAVVLQSTNPEIEVTVDVETETPLSASTSDGGVVEIRYDDGSGELEVRDD</sequence>